<dbReference type="EMBL" id="JAHUTI010079529">
    <property type="protein sequence ID" value="MED6257764.1"/>
    <property type="molecule type" value="Genomic_DNA"/>
</dbReference>
<evidence type="ECO:0000313" key="2">
    <source>
        <dbReference type="Proteomes" id="UP001345963"/>
    </source>
</evidence>
<name>A0ABU7C548_9TELE</name>
<proteinExistence type="predicted"/>
<sequence>MAVVRLRVKQESQRRLRAARRNPLDKYRREDLAIVYKTNQHIKMKIQTIRHVTADLCLCIYSLVCHHSIQSGPRVHCGNEWGKDLDNLV</sequence>
<gene>
    <name evidence="1" type="ORF">ATANTOWER_031003</name>
</gene>
<comment type="caution">
    <text evidence="1">The sequence shown here is derived from an EMBL/GenBank/DDBJ whole genome shotgun (WGS) entry which is preliminary data.</text>
</comment>
<dbReference type="Proteomes" id="UP001345963">
    <property type="component" value="Unassembled WGS sequence"/>
</dbReference>
<evidence type="ECO:0000313" key="1">
    <source>
        <dbReference type="EMBL" id="MED6257764.1"/>
    </source>
</evidence>
<protein>
    <submittedName>
        <fullName evidence="1">Uncharacterized protein</fullName>
    </submittedName>
</protein>
<keyword evidence="2" id="KW-1185">Reference proteome</keyword>
<reference evidence="1 2" key="1">
    <citation type="submission" date="2021-07" db="EMBL/GenBank/DDBJ databases">
        <authorList>
            <person name="Palmer J.M."/>
        </authorList>
    </citation>
    <scope>NUCLEOTIDE SEQUENCE [LARGE SCALE GENOMIC DNA]</scope>
    <source>
        <strain evidence="1 2">AT_MEX2019</strain>
        <tissue evidence="1">Muscle</tissue>
    </source>
</reference>
<organism evidence="1 2">
    <name type="scientific">Ataeniobius toweri</name>
    <dbReference type="NCBI Taxonomy" id="208326"/>
    <lineage>
        <taxon>Eukaryota</taxon>
        <taxon>Metazoa</taxon>
        <taxon>Chordata</taxon>
        <taxon>Craniata</taxon>
        <taxon>Vertebrata</taxon>
        <taxon>Euteleostomi</taxon>
        <taxon>Actinopterygii</taxon>
        <taxon>Neopterygii</taxon>
        <taxon>Teleostei</taxon>
        <taxon>Neoteleostei</taxon>
        <taxon>Acanthomorphata</taxon>
        <taxon>Ovalentaria</taxon>
        <taxon>Atherinomorphae</taxon>
        <taxon>Cyprinodontiformes</taxon>
        <taxon>Goodeidae</taxon>
        <taxon>Ataeniobius</taxon>
    </lineage>
</organism>
<accession>A0ABU7C548</accession>